<dbReference type="PROSITE" id="PS50977">
    <property type="entry name" value="HTH_TETR_2"/>
    <property type="match status" value="1"/>
</dbReference>
<dbReference type="EMBL" id="VDMB01000014">
    <property type="protein sequence ID" value="TYT74127.1"/>
    <property type="molecule type" value="Genomic_DNA"/>
</dbReference>
<evidence type="ECO:0000313" key="8">
    <source>
        <dbReference type="Proteomes" id="UP000321899"/>
    </source>
</evidence>
<proteinExistence type="predicted"/>
<dbReference type="Gene3D" id="1.10.357.10">
    <property type="entry name" value="Tetracycline Repressor, domain 2"/>
    <property type="match status" value="1"/>
</dbReference>
<dbReference type="Proteomes" id="UP000321899">
    <property type="component" value="Unassembled WGS sequence"/>
</dbReference>
<dbReference type="GO" id="GO:0003700">
    <property type="term" value="F:DNA-binding transcription factor activity"/>
    <property type="evidence" value="ECO:0007669"/>
    <property type="project" value="TreeGrafter"/>
</dbReference>
<feature type="region of interest" description="Disordered" evidence="5">
    <location>
        <begin position="206"/>
        <end position="225"/>
    </location>
</feature>
<dbReference type="InterPro" id="IPR050109">
    <property type="entry name" value="HTH-type_TetR-like_transc_reg"/>
</dbReference>
<protein>
    <submittedName>
        <fullName evidence="7">TetR/AcrR family transcriptional regulator</fullName>
    </submittedName>
</protein>
<dbReference type="InterPro" id="IPR001647">
    <property type="entry name" value="HTH_TetR"/>
</dbReference>
<sequence length="225" mass="25085">MTEQTAYHHGNLREELVAAALEMIQENGGAYGVTLRKIASRVGVSHAAPYRHFQDKKDLLAAVARQGFDLLMDWTRKRLSETDGEPLSRFGAWGMAYMDFAIAHPAHFRVMFAPPEKDMTLSEDLRPESSHYFKEFQALVSDCYDKGVLVGEDPAAITRGAWSMVHGFSTLFIGNHMETTGLDLQAITHMKRSILTTFYRGTRPDGEGLPYKTAAGTKESGKENP</sequence>
<evidence type="ECO:0000256" key="3">
    <source>
        <dbReference type="ARBA" id="ARBA00023163"/>
    </source>
</evidence>
<evidence type="ECO:0000313" key="7">
    <source>
        <dbReference type="EMBL" id="TYT74127.1"/>
    </source>
</evidence>
<name>A0A5S5MEL4_9BACT</name>
<feature type="domain" description="HTH tetR-type" evidence="6">
    <location>
        <begin position="10"/>
        <end position="71"/>
    </location>
</feature>
<dbReference type="InterPro" id="IPR025996">
    <property type="entry name" value="MT1864/Rv1816-like_C"/>
</dbReference>
<dbReference type="OrthoDB" id="7056813at2"/>
<dbReference type="PANTHER" id="PTHR30055:SF220">
    <property type="entry name" value="TETR-FAMILY REGULATORY PROTEIN"/>
    <property type="match status" value="1"/>
</dbReference>
<evidence type="ECO:0000256" key="1">
    <source>
        <dbReference type="ARBA" id="ARBA00023015"/>
    </source>
</evidence>
<dbReference type="Pfam" id="PF00440">
    <property type="entry name" value="TetR_N"/>
    <property type="match status" value="1"/>
</dbReference>
<dbReference type="SUPFAM" id="SSF48498">
    <property type="entry name" value="Tetracyclin repressor-like, C-terminal domain"/>
    <property type="match status" value="1"/>
</dbReference>
<evidence type="ECO:0000256" key="2">
    <source>
        <dbReference type="ARBA" id="ARBA00023125"/>
    </source>
</evidence>
<evidence type="ECO:0000256" key="5">
    <source>
        <dbReference type="SAM" id="MobiDB-lite"/>
    </source>
</evidence>
<keyword evidence="3" id="KW-0804">Transcription</keyword>
<keyword evidence="8" id="KW-1185">Reference proteome</keyword>
<keyword evidence="2 4" id="KW-0238">DNA-binding</keyword>
<feature type="DNA-binding region" description="H-T-H motif" evidence="4">
    <location>
        <begin position="34"/>
        <end position="53"/>
    </location>
</feature>
<evidence type="ECO:0000256" key="4">
    <source>
        <dbReference type="PROSITE-ProRule" id="PRU00335"/>
    </source>
</evidence>
<dbReference type="Pfam" id="PF13305">
    <property type="entry name" value="TetR_C_33"/>
    <property type="match status" value="1"/>
</dbReference>
<evidence type="ECO:0000259" key="6">
    <source>
        <dbReference type="PROSITE" id="PS50977"/>
    </source>
</evidence>
<dbReference type="InterPro" id="IPR036271">
    <property type="entry name" value="Tet_transcr_reg_TetR-rel_C_sf"/>
</dbReference>
<dbReference type="InterPro" id="IPR009057">
    <property type="entry name" value="Homeodomain-like_sf"/>
</dbReference>
<dbReference type="GO" id="GO:0000976">
    <property type="term" value="F:transcription cis-regulatory region binding"/>
    <property type="evidence" value="ECO:0007669"/>
    <property type="project" value="TreeGrafter"/>
</dbReference>
<dbReference type="SUPFAM" id="SSF46689">
    <property type="entry name" value="Homeodomain-like"/>
    <property type="match status" value="1"/>
</dbReference>
<gene>
    <name evidence="7" type="ORF">FIM25_11105</name>
</gene>
<dbReference type="PANTHER" id="PTHR30055">
    <property type="entry name" value="HTH-TYPE TRANSCRIPTIONAL REGULATOR RUTR"/>
    <property type="match status" value="1"/>
</dbReference>
<keyword evidence="1" id="KW-0805">Transcription regulation</keyword>
<organism evidence="7 8">
    <name type="scientific">Desulfobotulus mexicanus</name>
    <dbReference type="NCBI Taxonomy" id="2586642"/>
    <lineage>
        <taxon>Bacteria</taxon>
        <taxon>Pseudomonadati</taxon>
        <taxon>Thermodesulfobacteriota</taxon>
        <taxon>Desulfobacteria</taxon>
        <taxon>Desulfobacterales</taxon>
        <taxon>Desulfobacteraceae</taxon>
        <taxon>Desulfobotulus</taxon>
    </lineage>
</organism>
<dbReference type="AlphaFoldDB" id="A0A5S5MEL4"/>
<reference evidence="7 8" key="1">
    <citation type="submission" date="2019-06" db="EMBL/GenBank/DDBJ databases">
        <title>Desulfobotulus mexicanus sp. nov., a novel sulfate-reducing bacterium isolated from the sediment of an alkaline crater lake in Mexico.</title>
        <authorList>
            <person name="Hirschler-Rea A."/>
        </authorList>
    </citation>
    <scope>NUCLEOTIDE SEQUENCE [LARGE SCALE GENOMIC DNA]</scope>
    <source>
        <strain evidence="7 8">PAR22N</strain>
    </source>
</reference>
<comment type="caution">
    <text evidence="7">The sequence shown here is derived from an EMBL/GenBank/DDBJ whole genome shotgun (WGS) entry which is preliminary data.</text>
</comment>
<accession>A0A5S5MEL4</accession>
<dbReference type="RefSeq" id="WP_139449279.1">
    <property type="nucleotide sequence ID" value="NZ_VDMB01000014.1"/>
</dbReference>